<accession>A0ABW0DLM3</accession>
<dbReference type="RefSeq" id="WP_344646184.1">
    <property type="nucleotide sequence ID" value="NZ_BAAASS010000032.1"/>
</dbReference>
<evidence type="ECO:0000313" key="1">
    <source>
        <dbReference type="EMBL" id="MFC5230011.1"/>
    </source>
</evidence>
<name>A0ABW0DLM3_STRFI</name>
<dbReference type="EMBL" id="JBHSKL010000064">
    <property type="protein sequence ID" value="MFC5230011.1"/>
    <property type="molecule type" value="Genomic_DNA"/>
</dbReference>
<sequence length="76" mass="8338">MCFGRTLLTHAVELEGDSHLQSGHPLHTTSTAILPAYGAIRTLPAADGQTPVQIAEYYDHEPAKRLLQRFLSPRNG</sequence>
<organism evidence="1 2">
    <name type="scientific">Streptomyces fimbriatus</name>
    <dbReference type="NCBI Taxonomy" id="68197"/>
    <lineage>
        <taxon>Bacteria</taxon>
        <taxon>Bacillati</taxon>
        <taxon>Actinomycetota</taxon>
        <taxon>Actinomycetes</taxon>
        <taxon>Kitasatosporales</taxon>
        <taxon>Streptomycetaceae</taxon>
        <taxon>Streptomyces</taxon>
    </lineage>
</organism>
<gene>
    <name evidence="1" type="ORF">ACFPN6_36995</name>
</gene>
<protein>
    <submittedName>
        <fullName evidence="1">Uncharacterized protein</fullName>
    </submittedName>
</protein>
<reference evidence="2" key="1">
    <citation type="journal article" date="2019" name="Int. J. Syst. Evol. Microbiol.">
        <title>The Global Catalogue of Microorganisms (GCM) 10K type strain sequencing project: providing services to taxonomists for standard genome sequencing and annotation.</title>
        <authorList>
            <consortium name="The Broad Institute Genomics Platform"/>
            <consortium name="The Broad Institute Genome Sequencing Center for Infectious Disease"/>
            <person name="Wu L."/>
            <person name="Ma J."/>
        </authorList>
    </citation>
    <scope>NUCLEOTIDE SEQUENCE [LARGE SCALE GENOMIC DNA]</scope>
    <source>
        <strain evidence="2">CCM 8479</strain>
    </source>
</reference>
<keyword evidence="2" id="KW-1185">Reference proteome</keyword>
<comment type="caution">
    <text evidence="1">The sequence shown here is derived from an EMBL/GenBank/DDBJ whole genome shotgun (WGS) entry which is preliminary data.</text>
</comment>
<dbReference type="Proteomes" id="UP001596156">
    <property type="component" value="Unassembled WGS sequence"/>
</dbReference>
<proteinExistence type="predicted"/>
<evidence type="ECO:0000313" key="2">
    <source>
        <dbReference type="Proteomes" id="UP001596156"/>
    </source>
</evidence>